<evidence type="ECO:0000313" key="2">
    <source>
        <dbReference type="Proteomes" id="UP000326950"/>
    </source>
</evidence>
<dbReference type="OrthoDB" id="10415217at2759"/>
<dbReference type="EMBL" id="ML738737">
    <property type="protein sequence ID" value="KAE8157037.1"/>
    <property type="molecule type" value="Genomic_DNA"/>
</dbReference>
<proteinExistence type="predicted"/>
<dbReference type="Proteomes" id="UP000326950">
    <property type="component" value="Unassembled WGS sequence"/>
</dbReference>
<protein>
    <submittedName>
        <fullName evidence="1">Uncharacterized protein</fullName>
    </submittedName>
</protein>
<name>A0A5N6UEJ1_ASPTM</name>
<organism evidence="1 2">
    <name type="scientific">Aspergillus tamarii</name>
    <dbReference type="NCBI Taxonomy" id="41984"/>
    <lineage>
        <taxon>Eukaryota</taxon>
        <taxon>Fungi</taxon>
        <taxon>Dikarya</taxon>
        <taxon>Ascomycota</taxon>
        <taxon>Pezizomycotina</taxon>
        <taxon>Eurotiomycetes</taxon>
        <taxon>Eurotiomycetidae</taxon>
        <taxon>Eurotiales</taxon>
        <taxon>Aspergillaceae</taxon>
        <taxon>Aspergillus</taxon>
        <taxon>Aspergillus subgen. Circumdati</taxon>
    </lineage>
</organism>
<sequence>MNVYSAVTKPYLGHMMLMDTFPFPGNAEVRTFFPPSVLAVRNLSPRILYQLNITGGPFSWLIIIYCHLSHDDLQRTAAFDMACSHEGSIYLTSWGTCIHLGLRRCYIHKCRTICGQWMCGIGRRNGPLILRPLTSMTPKIGSSHLLRSTAPPGQVYRIKVLDTRGYPYLYPHLRTEQSKSIRLHCS</sequence>
<dbReference type="AlphaFoldDB" id="A0A5N6UEJ1"/>
<gene>
    <name evidence="1" type="ORF">BDV40DRAFT_61317</name>
</gene>
<keyword evidence="2" id="KW-1185">Reference proteome</keyword>
<evidence type="ECO:0000313" key="1">
    <source>
        <dbReference type="EMBL" id="KAE8157037.1"/>
    </source>
</evidence>
<accession>A0A5N6UEJ1</accession>
<reference evidence="1 2" key="1">
    <citation type="submission" date="2019-04" db="EMBL/GenBank/DDBJ databases">
        <title>Friends and foes A comparative genomics study of 23 Aspergillus species from section Flavi.</title>
        <authorList>
            <consortium name="DOE Joint Genome Institute"/>
            <person name="Kjaerbolling I."/>
            <person name="Vesth T."/>
            <person name="Frisvad J.C."/>
            <person name="Nybo J.L."/>
            <person name="Theobald S."/>
            <person name="Kildgaard S."/>
            <person name="Isbrandt T."/>
            <person name="Kuo A."/>
            <person name="Sato A."/>
            <person name="Lyhne E.K."/>
            <person name="Kogle M.E."/>
            <person name="Wiebenga A."/>
            <person name="Kun R.S."/>
            <person name="Lubbers R.J."/>
            <person name="Makela M.R."/>
            <person name="Barry K."/>
            <person name="Chovatia M."/>
            <person name="Clum A."/>
            <person name="Daum C."/>
            <person name="Haridas S."/>
            <person name="He G."/>
            <person name="LaButti K."/>
            <person name="Lipzen A."/>
            <person name="Mondo S."/>
            <person name="Riley R."/>
            <person name="Salamov A."/>
            <person name="Simmons B.A."/>
            <person name="Magnuson J.K."/>
            <person name="Henrissat B."/>
            <person name="Mortensen U.H."/>
            <person name="Larsen T.O."/>
            <person name="Devries R.P."/>
            <person name="Grigoriev I.V."/>
            <person name="Machida M."/>
            <person name="Baker S.E."/>
            <person name="Andersen M.R."/>
        </authorList>
    </citation>
    <scope>NUCLEOTIDE SEQUENCE [LARGE SCALE GENOMIC DNA]</scope>
    <source>
        <strain evidence="1 2">CBS 117626</strain>
    </source>
</reference>